<feature type="transmembrane region" description="Helical" evidence="12">
    <location>
        <begin position="7"/>
        <end position="28"/>
    </location>
</feature>
<evidence type="ECO:0000313" key="14">
    <source>
        <dbReference type="Proteomes" id="UP001241848"/>
    </source>
</evidence>
<reference evidence="13 14" key="1">
    <citation type="submission" date="2022-10" db="EMBL/GenBank/DDBJ databases">
        <title>Paenibacillus description and whole genome data of maize root bacterial community.</title>
        <authorList>
            <person name="Marton D."/>
            <person name="Farkas M."/>
            <person name="Cserhati M."/>
        </authorList>
    </citation>
    <scope>NUCLEOTIDE SEQUENCE [LARGE SCALE GENOMIC DNA]</scope>
    <source>
        <strain evidence="13 14">P96</strain>
    </source>
</reference>
<comment type="caution">
    <text evidence="13">The sequence shown here is derived from an EMBL/GenBank/DDBJ whole genome shotgun (WGS) entry which is preliminary data.</text>
</comment>
<keyword evidence="6 12" id="KW-1133">Transmembrane helix</keyword>
<evidence type="ECO:0000256" key="10">
    <source>
        <dbReference type="ARBA" id="ARBA00023186"/>
    </source>
</evidence>
<dbReference type="NCBIfam" id="NF002849">
    <property type="entry name" value="PRK03113.1"/>
    <property type="match status" value="1"/>
</dbReference>
<keyword evidence="5" id="KW-0249">Electron transport</keyword>
<dbReference type="InterPro" id="IPR012187">
    <property type="entry name" value="Disulphide_bond_form_BdbC"/>
</dbReference>
<dbReference type="PANTHER" id="PTHR43469:SF1">
    <property type="entry name" value="SPBETA PROPHAGE-DERIVED DISULFIDE BOND FORMATION PROTEIN B"/>
    <property type="match status" value="1"/>
</dbReference>
<sequence length="145" mass="16239">MFGKKSDLMLFFAWIVACVATLGSLFLSEYLGYEPCKLCWYQRILMYPLTVLLGIAYFRGDTGIRIYVLPLAVIGGLISSYHVTIQRIAAARASAAPSTSCGRVSCETDYLNWFGFITIPVLALIAFILIIAAMIVVNRLDKRRW</sequence>
<accession>A0ABT9FN46</accession>
<dbReference type="PANTHER" id="PTHR43469">
    <property type="entry name" value="DISULFIDE FORMATION PROTEIN-RELATED"/>
    <property type="match status" value="1"/>
</dbReference>
<evidence type="ECO:0000256" key="3">
    <source>
        <dbReference type="ARBA" id="ARBA00022448"/>
    </source>
</evidence>
<evidence type="ECO:0000256" key="6">
    <source>
        <dbReference type="ARBA" id="ARBA00022989"/>
    </source>
</evidence>
<evidence type="ECO:0000256" key="9">
    <source>
        <dbReference type="ARBA" id="ARBA00023157"/>
    </source>
</evidence>
<evidence type="ECO:0000256" key="5">
    <source>
        <dbReference type="ARBA" id="ARBA00022982"/>
    </source>
</evidence>
<dbReference type="InterPro" id="IPR003752">
    <property type="entry name" value="DiS_bond_form_DsbB/BdbC"/>
</dbReference>
<keyword evidence="10" id="KW-0143">Chaperone</keyword>
<evidence type="ECO:0000256" key="8">
    <source>
        <dbReference type="ARBA" id="ARBA00023136"/>
    </source>
</evidence>
<keyword evidence="11" id="KW-0676">Redox-active center</keyword>
<dbReference type="EMBL" id="JAPCKK010000010">
    <property type="protein sequence ID" value="MDP4096005.1"/>
    <property type="molecule type" value="Genomic_DNA"/>
</dbReference>
<evidence type="ECO:0000256" key="1">
    <source>
        <dbReference type="ARBA" id="ARBA00004141"/>
    </source>
</evidence>
<feature type="transmembrane region" description="Helical" evidence="12">
    <location>
        <begin position="113"/>
        <end position="137"/>
    </location>
</feature>
<dbReference type="Gene3D" id="1.20.1550.10">
    <property type="entry name" value="DsbB-like"/>
    <property type="match status" value="1"/>
</dbReference>
<gene>
    <name evidence="13" type="ORF">OIN60_04290</name>
</gene>
<keyword evidence="14" id="KW-1185">Reference proteome</keyword>
<comment type="similarity">
    <text evidence="2">Belongs to the DsbB family. BdbC subfamily.</text>
</comment>
<evidence type="ECO:0000313" key="13">
    <source>
        <dbReference type="EMBL" id="MDP4096005.1"/>
    </source>
</evidence>
<dbReference type="PIRSF" id="PIRSF036659">
    <property type="entry name" value="BdbC"/>
    <property type="match status" value="1"/>
</dbReference>
<dbReference type="Proteomes" id="UP001241848">
    <property type="component" value="Unassembled WGS sequence"/>
</dbReference>
<feature type="transmembrane region" description="Helical" evidence="12">
    <location>
        <begin position="66"/>
        <end position="84"/>
    </location>
</feature>
<keyword evidence="8 12" id="KW-0472">Membrane</keyword>
<dbReference type="InterPro" id="IPR023380">
    <property type="entry name" value="DsbB-like_sf"/>
</dbReference>
<feature type="transmembrane region" description="Helical" evidence="12">
    <location>
        <begin position="40"/>
        <end position="59"/>
    </location>
</feature>
<evidence type="ECO:0000256" key="7">
    <source>
        <dbReference type="ARBA" id="ARBA00023002"/>
    </source>
</evidence>
<protein>
    <submittedName>
        <fullName evidence="13">Disulfide oxidoreductase</fullName>
    </submittedName>
</protein>
<dbReference type="SUPFAM" id="SSF158442">
    <property type="entry name" value="DsbB-like"/>
    <property type="match status" value="1"/>
</dbReference>
<keyword evidence="7" id="KW-0560">Oxidoreductase</keyword>
<dbReference type="PROSITE" id="PS51257">
    <property type="entry name" value="PROKAR_LIPOPROTEIN"/>
    <property type="match status" value="1"/>
</dbReference>
<evidence type="ECO:0000256" key="12">
    <source>
        <dbReference type="SAM" id="Phobius"/>
    </source>
</evidence>
<evidence type="ECO:0000256" key="11">
    <source>
        <dbReference type="ARBA" id="ARBA00023284"/>
    </source>
</evidence>
<keyword evidence="9" id="KW-1015">Disulfide bond</keyword>
<organism evidence="13 14">
    <name type="scientific">Paenibacillus zeirhizosphaerae</name>
    <dbReference type="NCBI Taxonomy" id="2987519"/>
    <lineage>
        <taxon>Bacteria</taxon>
        <taxon>Bacillati</taxon>
        <taxon>Bacillota</taxon>
        <taxon>Bacilli</taxon>
        <taxon>Bacillales</taxon>
        <taxon>Paenibacillaceae</taxon>
        <taxon>Paenibacillus</taxon>
    </lineage>
</organism>
<evidence type="ECO:0000256" key="4">
    <source>
        <dbReference type="ARBA" id="ARBA00022692"/>
    </source>
</evidence>
<proteinExistence type="inferred from homology"/>
<evidence type="ECO:0000256" key="2">
    <source>
        <dbReference type="ARBA" id="ARBA00007602"/>
    </source>
</evidence>
<dbReference type="RefSeq" id="WP_305753635.1">
    <property type="nucleotide sequence ID" value="NZ_JAPCKK010000010.1"/>
</dbReference>
<keyword evidence="3" id="KW-0813">Transport</keyword>
<name>A0ABT9FN46_9BACL</name>
<dbReference type="Pfam" id="PF02600">
    <property type="entry name" value="DsbB"/>
    <property type="match status" value="1"/>
</dbReference>
<keyword evidence="4 12" id="KW-0812">Transmembrane</keyword>
<comment type="subcellular location">
    <subcellularLocation>
        <location evidence="1">Membrane</location>
        <topology evidence="1">Multi-pass membrane protein</topology>
    </subcellularLocation>
</comment>
<dbReference type="HAMAP" id="MF_00287">
    <property type="entry name" value="BdbC"/>
    <property type="match status" value="1"/>
</dbReference>